<keyword evidence="3 5" id="KW-0378">Hydrolase</keyword>
<feature type="binding site" evidence="7">
    <location>
        <position position="227"/>
    </location>
    <ligand>
        <name>substrate</name>
    </ligand>
</feature>
<name>A0A081CS39_9HYPH</name>
<evidence type="ECO:0000256" key="8">
    <source>
        <dbReference type="PIRSR" id="PIRSR038994-3"/>
    </source>
</evidence>
<dbReference type="InterPro" id="IPR011059">
    <property type="entry name" value="Metal-dep_hydrolase_composite"/>
</dbReference>
<feature type="binding site" evidence="8">
    <location>
        <position position="195"/>
    </location>
    <ligand>
        <name>Zn(2+)</name>
        <dbReference type="ChEBI" id="CHEBI:29105"/>
    </ligand>
</feature>
<feature type="binding site" evidence="7">
    <location>
        <position position="251"/>
    </location>
    <ligand>
        <name>substrate</name>
    </ligand>
</feature>
<dbReference type="SUPFAM" id="SSF51556">
    <property type="entry name" value="Metallo-dependent hydrolases"/>
    <property type="match status" value="1"/>
</dbReference>
<dbReference type="AlphaFoldDB" id="A0A081CS39"/>
<evidence type="ECO:0000256" key="2">
    <source>
        <dbReference type="ARBA" id="ARBA00022723"/>
    </source>
</evidence>
<dbReference type="Pfam" id="PF01979">
    <property type="entry name" value="Amidohydro_1"/>
    <property type="match status" value="1"/>
</dbReference>
<dbReference type="GO" id="GO:0006046">
    <property type="term" value="P:N-acetylglucosamine catabolic process"/>
    <property type="evidence" value="ECO:0007669"/>
    <property type="project" value="TreeGrafter"/>
</dbReference>
<comment type="similarity">
    <text evidence="1 5">Belongs to the metallo-dependent hydrolases superfamily. NagA family.</text>
</comment>
<feature type="domain" description="Amidohydrolase-related" evidence="9">
    <location>
        <begin position="51"/>
        <end position="380"/>
    </location>
</feature>
<reference evidence="10 11" key="1">
    <citation type="submission" date="2014-08" db="EMBL/GenBank/DDBJ databases">
        <title>Whole genome shotgun sequence of Rhizobium rubi NBRC 13261.</title>
        <authorList>
            <person name="Katano-Makiyama Y."/>
            <person name="Hosoyama A."/>
            <person name="Hashimoto M."/>
            <person name="Hosoyama Y."/>
            <person name="Noguchi M."/>
            <person name="Tsuchikane K."/>
            <person name="Uohara A."/>
            <person name="Ohji S."/>
            <person name="Ichikawa N."/>
            <person name="Kimura A."/>
            <person name="Yamazoe A."/>
            <person name="Fujita N."/>
        </authorList>
    </citation>
    <scope>NUCLEOTIDE SEQUENCE [LARGE SCALE GENOMIC DNA]</scope>
    <source>
        <strain evidence="10 11">NBRC 13261</strain>
    </source>
</reference>
<evidence type="ECO:0000256" key="1">
    <source>
        <dbReference type="ARBA" id="ARBA00010716"/>
    </source>
</evidence>
<dbReference type="Proteomes" id="UP000028701">
    <property type="component" value="Unassembled WGS sequence"/>
</dbReference>
<feature type="binding site" evidence="7">
    <location>
        <position position="140"/>
    </location>
    <ligand>
        <name>substrate</name>
    </ligand>
</feature>
<comment type="caution">
    <text evidence="10">The sequence shown here is derived from an EMBL/GenBank/DDBJ whole genome shotgun (WGS) entry which is preliminary data.</text>
</comment>
<protein>
    <submittedName>
        <fullName evidence="10">N-acetylglucosamine-6-phosphate deacetylase</fullName>
    </submittedName>
</protein>
<feature type="binding site" evidence="7">
    <location>
        <begin position="219"/>
        <end position="220"/>
    </location>
    <ligand>
        <name>substrate</name>
    </ligand>
</feature>
<organism evidence="10 11">
    <name type="scientific">Agrobacterium rubi TR3 = NBRC 13261</name>
    <dbReference type="NCBI Taxonomy" id="1368415"/>
    <lineage>
        <taxon>Bacteria</taxon>
        <taxon>Pseudomonadati</taxon>
        <taxon>Pseudomonadota</taxon>
        <taxon>Alphaproteobacteria</taxon>
        <taxon>Hyphomicrobiales</taxon>
        <taxon>Rhizobiaceae</taxon>
        <taxon>Rhizobium/Agrobacterium group</taxon>
        <taxon>Agrobacterium</taxon>
    </lineage>
</organism>
<evidence type="ECO:0000256" key="6">
    <source>
        <dbReference type="PIRSR" id="PIRSR038994-1"/>
    </source>
</evidence>
<keyword evidence="4 5" id="KW-0119">Carbohydrate metabolism</keyword>
<evidence type="ECO:0000256" key="3">
    <source>
        <dbReference type="ARBA" id="ARBA00022801"/>
    </source>
</evidence>
<dbReference type="CDD" id="cd00854">
    <property type="entry name" value="NagA"/>
    <property type="match status" value="1"/>
</dbReference>
<dbReference type="SUPFAM" id="SSF51338">
    <property type="entry name" value="Composite domain of metallo-dependent hydrolases"/>
    <property type="match status" value="1"/>
</dbReference>
<evidence type="ECO:0000259" key="9">
    <source>
        <dbReference type="Pfam" id="PF01979"/>
    </source>
</evidence>
<feature type="binding site" evidence="8">
    <location>
        <position position="216"/>
    </location>
    <ligand>
        <name>Zn(2+)</name>
        <dbReference type="ChEBI" id="CHEBI:29105"/>
    </ligand>
</feature>
<dbReference type="PANTHER" id="PTHR11113:SF14">
    <property type="entry name" value="N-ACETYLGLUCOSAMINE-6-PHOSPHATE DEACETYLASE"/>
    <property type="match status" value="1"/>
</dbReference>
<feature type="binding site" evidence="7">
    <location>
        <begin position="308"/>
        <end position="310"/>
    </location>
    <ligand>
        <name>substrate</name>
    </ligand>
</feature>
<sequence>MTAAKIITGARIFDGEIWHDGKSLIVEDGKVAAIAASIPDDVEMVDATGMLVVPGFVDLQVNGGGGVMFNNQPDVDGITRICAAHAAFGTTALMVTLITDKPDITEKAIEAGIAAQGTRVPGFLGLHFEGPHLSVGRKGTHDPALIRLMDESDRQRLLTCKQSLSHIVTTIAPESVSTAQVTSLAEAGIIVSLGHTDATYATAAHYAGAGASMVTHLFNAMSQLGNREPGLVGAGLHEDAFHCGLIADGFHVDPVSMALALKAKTGPGRIFLVTDAMSTIGTDDTGLELNGRHVYRKDGRLTLADGTLAGADIDMLSCIRFAHERIGLPLEEALRMASLYPAQAIKAETKGRLLAGYDADFVMLNDDLSIESTWIAGRAVFNAASSENGRP</sequence>
<feature type="binding site" evidence="8">
    <location>
        <position position="129"/>
    </location>
    <ligand>
        <name>Zn(2+)</name>
        <dbReference type="ChEBI" id="CHEBI:29105"/>
    </ligand>
</feature>
<comment type="cofactor">
    <cofactor evidence="8">
        <name>a divalent metal cation</name>
        <dbReference type="ChEBI" id="CHEBI:60240"/>
    </cofactor>
    <text evidence="8">Binds 1 divalent metal cation per subunit.</text>
</comment>
<dbReference type="Gene3D" id="2.30.40.10">
    <property type="entry name" value="Urease, subunit C, domain 1"/>
    <property type="match status" value="1"/>
</dbReference>
<dbReference type="OrthoDB" id="9776488at2"/>
<dbReference type="GO" id="GO:0046872">
    <property type="term" value="F:metal ion binding"/>
    <property type="evidence" value="ECO:0007669"/>
    <property type="project" value="UniProtKB-KW"/>
</dbReference>
<dbReference type="InterPro" id="IPR003764">
    <property type="entry name" value="GlcNAc_6-P_deAcase"/>
</dbReference>
<dbReference type="EMBL" id="BBJU01000007">
    <property type="protein sequence ID" value="GAK69485.1"/>
    <property type="molecule type" value="Genomic_DNA"/>
</dbReference>
<dbReference type="GO" id="GO:0008448">
    <property type="term" value="F:N-acetylglucosamine-6-phosphate deacetylase activity"/>
    <property type="evidence" value="ECO:0007669"/>
    <property type="project" value="InterPro"/>
</dbReference>
<dbReference type="InterPro" id="IPR006680">
    <property type="entry name" value="Amidohydro-rel"/>
</dbReference>
<evidence type="ECO:0000256" key="4">
    <source>
        <dbReference type="ARBA" id="ARBA00023277"/>
    </source>
</evidence>
<feature type="active site" description="Proton donor/acceptor" evidence="6">
    <location>
        <position position="275"/>
    </location>
</feature>
<dbReference type="RefSeq" id="WP_045229098.1">
    <property type="nucleotide sequence ID" value="NZ_BBJU01000007.1"/>
</dbReference>
<dbReference type="NCBIfam" id="TIGR00221">
    <property type="entry name" value="nagA"/>
    <property type="match status" value="1"/>
</dbReference>
<keyword evidence="2 8" id="KW-0479">Metal-binding</keyword>
<dbReference type="InterPro" id="IPR032466">
    <property type="entry name" value="Metal_Hydrolase"/>
</dbReference>
<dbReference type="PANTHER" id="PTHR11113">
    <property type="entry name" value="N-ACETYLGLUCOSAMINE-6-PHOSPHATE DEACETYLASE"/>
    <property type="match status" value="1"/>
</dbReference>
<dbReference type="Gene3D" id="3.20.20.140">
    <property type="entry name" value="Metal-dependent hydrolases"/>
    <property type="match status" value="1"/>
</dbReference>
<evidence type="ECO:0000256" key="7">
    <source>
        <dbReference type="PIRSR" id="PIRSR038994-2"/>
    </source>
</evidence>
<evidence type="ECO:0000313" key="11">
    <source>
        <dbReference type="Proteomes" id="UP000028701"/>
    </source>
</evidence>
<dbReference type="eggNOG" id="COG1820">
    <property type="taxonomic scope" value="Bacteria"/>
</dbReference>
<proteinExistence type="inferred from homology"/>
<accession>A0A081CS39</accession>
<dbReference type="PIRSF" id="PIRSF038994">
    <property type="entry name" value="NagA"/>
    <property type="match status" value="1"/>
</dbReference>
<evidence type="ECO:0000256" key="5">
    <source>
        <dbReference type="PIRNR" id="PIRNR038994"/>
    </source>
</evidence>
<gene>
    <name evidence="10" type="primary">nagA</name>
    <name evidence="10" type="ORF">RRU01S_07_00100</name>
</gene>
<evidence type="ECO:0000313" key="10">
    <source>
        <dbReference type="EMBL" id="GAK69485.1"/>
    </source>
</evidence>